<accession>A0ABP7NXG0</accession>
<dbReference type="InterPro" id="IPR011006">
    <property type="entry name" value="CheY-like_superfamily"/>
</dbReference>
<dbReference type="RefSeq" id="WP_345118004.1">
    <property type="nucleotide sequence ID" value="NZ_BAABDH010000114.1"/>
</dbReference>
<evidence type="ECO:0000313" key="2">
    <source>
        <dbReference type="Proteomes" id="UP001499909"/>
    </source>
</evidence>
<gene>
    <name evidence="1" type="ORF">GCM10022406_41800</name>
</gene>
<dbReference type="Proteomes" id="UP001499909">
    <property type="component" value="Unassembled WGS sequence"/>
</dbReference>
<sequence length="126" mass="14236">MNIVVFENEYSNICASFQAVNLIYFKNKFKITDYASSQTCPDLNNITKDSCIFVDIDLSSKSNMDGFELIEELLRIGFPRKNIVILTGHVHIADKAMERGLGDLPIVTKPIDFNSLRASLEPFKSQ</sequence>
<name>A0ABP7NXG0_9BACT</name>
<comment type="caution">
    <text evidence="1">The sequence shown here is derived from an EMBL/GenBank/DDBJ whole genome shotgun (WGS) entry which is preliminary data.</text>
</comment>
<evidence type="ECO:0000313" key="1">
    <source>
        <dbReference type="EMBL" id="GAA3956129.1"/>
    </source>
</evidence>
<reference evidence="2" key="1">
    <citation type="journal article" date="2019" name="Int. J. Syst. Evol. Microbiol.">
        <title>The Global Catalogue of Microorganisms (GCM) 10K type strain sequencing project: providing services to taxonomists for standard genome sequencing and annotation.</title>
        <authorList>
            <consortium name="The Broad Institute Genomics Platform"/>
            <consortium name="The Broad Institute Genome Sequencing Center for Infectious Disease"/>
            <person name="Wu L."/>
            <person name="Ma J."/>
        </authorList>
    </citation>
    <scope>NUCLEOTIDE SEQUENCE [LARGE SCALE GENOMIC DNA]</scope>
    <source>
        <strain evidence="2">JCM 17214</strain>
    </source>
</reference>
<proteinExistence type="predicted"/>
<protein>
    <recommendedName>
        <fullName evidence="3">Response regulator</fullName>
    </recommendedName>
</protein>
<evidence type="ECO:0008006" key="3">
    <source>
        <dbReference type="Google" id="ProtNLM"/>
    </source>
</evidence>
<dbReference type="EMBL" id="BAABDH010000114">
    <property type="protein sequence ID" value="GAA3956129.1"/>
    <property type="molecule type" value="Genomic_DNA"/>
</dbReference>
<dbReference type="SUPFAM" id="SSF52172">
    <property type="entry name" value="CheY-like"/>
    <property type="match status" value="1"/>
</dbReference>
<keyword evidence="2" id="KW-1185">Reference proteome</keyword>
<organism evidence="1 2">
    <name type="scientific">Hymenobacter algoricola</name>
    <dbReference type="NCBI Taxonomy" id="486267"/>
    <lineage>
        <taxon>Bacteria</taxon>
        <taxon>Pseudomonadati</taxon>
        <taxon>Bacteroidota</taxon>
        <taxon>Cytophagia</taxon>
        <taxon>Cytophagales</taxon>
        <taxon>Hymenobacteraceae</taxon>
        <taxon>Hymenobacter</taxon>
    </lineage>
</organism>
<dbReference type="Gene3D" id="3.40.50.2300">
    <property type="match status" value="1"/>
</dbReference>